<dbReference type="PANTHER" id="PTHR20515:SF1">
    <property type="entry name" value="BETA-DEFENSIN 130A-RELATED"/>
    <property type="match status" value="1"/>
</dbReference>
<evidence type="ECO:0000313" key="5">
    <source>
        <dbReference type="Proteomes" id="UP001314169"/>
    </source>
</evidence>
<reference evidence="4" key="1">
    <citation type="submission" date="2023-12" db="EMBL/GenBank/DDBJ databases">
        <authorList>
            <person name="Brown T."/>
        </authorList>
    </citation>
    <scope>NUCLEOTIDE SEQUENCE</scope>
</reference>
<keyword evidence="3" id="KW-0732">Signal</keyword>
<keyword evidence="5" id="KW-1185">Reference proteome</keyword>
<dbReference type="PANTHER" id="PTHR20515">
    <property type="entry name" value="BETA-DEFENSIN"/>
    <property type="match status" value="1"/>
</dbReference>
<name>A0ABN9ZZI8_PIPNA</name>
<feature type="chain" id="PRO_5045901779" evidence="3">
    <location>
        <begin position="23"/>
        <end position="79"/>
    </location>
</feature>
<accession>A0ABN9ZZI8</accession>
<dbReference type="Proteomes" id="UP001314169">
    <property type="component" value="Chromosome 3"/>
</dbReference>
<evidence type="ECO:0000256" key="1">
    <source>
        <dbReference type="ARBA" id="ARBA00004613"/>
    </source>
</evidence>
<organism evidence="4 5">
    <name type="scientific">Pipistrellus nathusii</name>
    <name type="common">Nathusius' pipistrelle</name>
    <dbReference type="NCBI Taxonomy" id="59473"/>
    <lineage>
        <taxon>Eukaryota</taxon>
        <taxon>Metazoa</taxon>
        <taxon>Chordata</taxon>
        <taxon>Craniata</taxon>
        <taxon>Vertebrata</taxon>
        <taxon>Euteleostomi</taxon>
        <taxon>Mammalia</taxon>
        <taxon>Eutheria</taxon>
        <taxon>Laurasiatheria</taxon>
        <taxon>Chiroptera</taxon>
        <taxon>Yangochiroptera</taxon>
        <taxon>Vespertilionidae</taxon>
        <taxon>Pipistrellus</taxon>
    </lineage>
</organism>
<evidence type="ECO:0000256" key="3">
    <source>
        <dbReference type="SAM" id="SignalP"/>
    </source>
</evidence>
<dbReference type="EMBL" id="OY882860">
    <property type="protein sequence ID" value="CAK6442539.1"/>
    <property type="molecule type" value="Genomic_DNA"/>
</dbReference>
<feature type="signal peptide" evidence="3">
    <location>
        <begin position="1"/>
        <end position="22"/>
    </location>
</feature>
<comment type="subcellular location">
    <subcellularLocation>
        <location evidence="1">Secreted</location>
    </subcellularLocation>
</comment>
<evidence type="ECO:0000313" key="4">
    <source>
        <dbReference type="EMBL" id="CAK6442539.1"/>
    </source>
</evidence>
<keyword evidence="2" id="KW-0964">Secreted</keyword>
<sequence length="79" mass="8813">MRLSPLLPVLLFFVTIILKARAGIVPGKKQCVLLRGICKEGGCTSTDDTIGVCNDHQRCCRRWWILFPYPTPAPKSKSP</sequence>
<gene>
    <name evidence="4" type="ORF">MPIPNATIZW_LOCUS10845</name>
</gene>
<evidence type="ECO:0000256" key="2">
    <source>
        <dbReference type="ARBA" id="ARBA00022525"/>
    </source>
</evidence>
<dbReference type="SUPFAM" id="SSF57392">
    <property type="entry name" value="Defensin-like"/>
    <property type="match status" value="1"/>
</dbReference>
<protein>
    <submittedName>
        <fullName evidence="4">Uncharacterized protein</fullName>
    </submittedName>
</protein>
<proteinExistence type="predicted"/>